<proteinExistence type="predicted"/>
<protein>
    <recommendedName>
        <fullName evidence="3">MULE transposase domain-containing protein</fullName>
    </recommendedName>
</protein>
<gene>
    <name evidence="1" type="ORF">N0F65_005052</name>
</gene>
<evidence type="ECO:0008006" key="3">
    <source>
        <dbReference type="Google" id="ProtNLM"/>
    </source>
</evidence>
<dbReference type="Proteomes" id="UP001146120">
    <property type="component" value="Unassembled WGS sequence"/>
</dbReference>
<name>A0AAV2ZLF3_9STRA</name>
<reference evidence="1" key="2">
    <citation type="journal article" date="2023" name="Microbiol Resour">
        <title>Decontamination and Annotation of the Draft Genome Sequence of the Oomycete Lagenidium giganteum ARSEF 373.</title>
        <authorList>
            <person name="Morgan W.R."/>
            <person name="Tartar A."/>
        </authorList>
    </citation>
    <scope>NUCLEOTIDE SEQUENCE</scope>
    <source>
        <strain evidence="1">ARSEF 373</strain>
    </source>
</reference>
<dbReference type="EMBL" id="DAKRPA010000002">
    <property type="protein sequence ID" value="DBA05202.1"/>
    <property type="molecule type" value="Genomic_DNA"/>
</dbReference>
<reference evidence="1" key="1">
    <citation type="submission" date="2022-11" db="EMBL/GenBank/DDBJ databases">
        <authorList>
            <person name="Morgan W.R."/>
            <person name="Tartar A."/>
        </authorList>
    </citation>
    <scope>NUCLEOTIDE SEQUENCE</scope>
    <source>
        <strain evidence="1">ARSEF 373</strain>
    </source>
</reference>
<keyword evidence="2" id="KW-1185">Reference proteome</keyword>
<evidence type="ECO:0000313" key="1">
    <source>
        <dbReference type="EMBL" id="DBA05202.1"/>
    </source>
</evidence>
<comment type="caution">
    <text evidence="1">The sequence shown here is derived from an EMBL/GenBank/DDBJ whole genome shotgun (WGS) entry which is preliminary data.</text>
</comment>
<dbReference type="AlphaFoldDB" id="A0AAV2ZLF3"/>
<organism evidence="1 2">
    <name type="scientific">Lagenidium giganteum</name>
    <dbReference type="NCBI Taxonomy" id="4803"/>
    <lineage>
        <taxon>Eukaryota</taxon>
        <taxon>Sar</taxon>
        <taxon>Stramenopiles</taxon>
        <taxon>Oomycota</taxon>
        <taxon>Peronosporomycetes</taxon>
        <taxon>Pythiales</taxon>
        <taxon>Pythiaceae</taxon>
    </lineage>
</organism>
<evidence type="ECO:0000313" key="2">
    <source>
        <dbReference type="Proteomes" id="UP001146120"/>
    </source>
</evidence>
<accession>A0AAV2ZLF3</accession>
<sequence>MYMFVQTENADAFRRMVSTAIKCAQTFIGRTLLPRFCSLDHSSIISQAFRQIWPGITLLNCYPHLLQSARSKTAKLHHPAFNESNDKMFSSIFASFTLPRSMY</sequence>